<name>A0A9E2NJD0_9FIRM</name>
<dbReference type="Gene3D" id="3.90.320.10">
    <property type="match status" value="1"/>
</dbReference>
<keyword evidence="2" id="KW-0812">Transmembrane</keyword>
<evidence type="ECO:0000256" key="2">
    <source>
        <dbReference type="SAM" id="Phobius"/>
    </source>
</evidence>
<sequence length="93" mass="11593">MRKKEIKISANEVNRYIYCPYQWYYGRVYGQKTLKEKYQALERKTSNHEANFKKGLRFHENYYKKYRMKRKLERVILIIFICLLIGSLIKWFI</sequence>
<accession>A0A9E2NJD0</accession>
<keyword evidence="1" id="KW-0378">Hydrolase</keyword>
<evidence type="ECO:0008006" key="5">
    <source>
        <dbReference type="Google" id="ProtNLM"/>
    </source>
</evidence>
<gene>
    <name evidence="3" type="ORF">H9872_00645</name>
</gene>
<dbReference type="GO" id="GO:0016787">
    <property type="term" value="F:hydrolase activity"/>
    <property type="evidence" value="ECO:0007669"/>
    <property type="project" value="UniProtKB-KW"/>
</dbReference>
<dbReference type="AlphaFoldDB" id="A0A9E2NJD0"/>
<organism evidence="3 4">
    <name type="scientific">Candidatus Cellulosilyticum pullistercoris</name>
    <dbReference type="NCBI Taxonomy" id="2838521"/>
    <lineage>
        <taxon>Bacteria</taxon>
        <taxon>Bacillati</taxon>
        <taxon>Bacillota</taxon>
        <taxon>Clostridia</taxon>
        <taxon>Lachnospirales</taxon>
        <taxon>Cellulosilyticaceae</taxon>
        <taxon>Cellulosilyticum</taxon>
    </lineage>
</organism>
<comment type="caution">
    <text evidence="3">The sequence shown here is derived from an EMBL/GenBank/DDBJ whole genome shotgun (WGS) entry which is preliminary data.</text>
</comment>
<feature type="transmembrane region" description="Helical" evidence="2">
    <location>
        <begin position="75"/>
        <end position="92"/>
    </location>
</feature>
<evidence type="ECO:0000256" key="1">
    <source>
        <dbReference type="ARBA" id="ARBA00022801"/>
    </source>
</evidence>
<dbReference type="InterPro" id="IPR011604">
    <property type="entry name" value="PDDEXK-like_dom_sf"/>
</dbReference>
<protein>
    <recommendedName>
        <fullName evidence="5">PD-(D/E)XK endonuclease-like domain-containing protein</fullName>
    </recommendedName>
</protein>
<evidence type="ECO:0000313" key="4">
    <source>
        <dbReference type="Proteomes" id="UP000824229"/>
    </source>
</evidence>
<keyword evidence="2" id="KW-0472">Membrane</keyword>
<reference evidence="3" key="1">
    <citation type="journal article" date="2021" name="PeerJ">
        <title>Extensive microbial diversity within the chicken gut microbiome revealed by metagenomics and culture.</title>
        <authorList>
            <person name="Gilroy R."/>
            <person name="Ravi A."/>
            <person name="Getino M."/>
            <person name="Pursley I."/>
            <person name="Horton D.L."/>
            <person name="Alikhan N.F."/>
            <person name="Baker D."/>
            <person name="Gharbi K."/>
            <person name="Hall N."/>
            <person name="Watson M."/>
            <person name="Adriaenssens E.M."/>
            <person name="Foster-Nyarko E."/>
            <person name="Jarju S."/>
            <person name="Secka A."/>
            <person name="Antonio M."/>
            <person name="Oren A."/>
            <person name="Chaudhuri R.R."/>
            <person name="La Ragione R."/>
            <person name="Hildebrand F."/>
            <person name="Pallen M.J."/>
        </authorList>
    </citation>
    <scope>NUCLEOTIDE SEQUENCE</scope>
    <source>
        <strain evidence="3">B5-657</strain>
    </source>
</reference>
<keyword evidence="2" id="KW-1133">Transmembrane helix</keyword>
<dbReference type="EMBL" id="JAHLFQ010000013">
    <property type="protein sequence ID" value="MBU3803252.1"/>
    <property type="molecule type" value="Genomic_DNA"/>
</dbReference>
<evidence type="ECO:0000313" key="3">
    <source>
        <dbReference type="EMBL" id="MBU3803252.1"/>
    </source>
</evidence>
<dbReference type="Proteomes" id="UP000824229">
    <property type="component" value="Unassembled WGS sequence"/>
</dbReference>
<proteinExistence type="predicted"/>
<reference evidence="3" key="2">
    <citation type="submission" date="2021-04" db="EMBL/GenBank/DDBJ databases">
        <authorList>
            <person name="Gilroy R."/>
        </authorList>
    </citation>
    <scope>NUCLEOTIDE SEQUENCE</scope>
    <source>
        <strain evidence="3">B5-657</strain>
    </source>
</reference>